<name>A0A9P0BDF0_BRAAE</name>
<dbReference type="OrthoDB" id="295078at2759"/>
<dbReference type="AlphaFoldDB" id="A0A9P0BDF0"/>
<accession>A0A9P0BDF0</accession>
<organism evidence="2 3">
    <name type="scientific">Brassicogethes aeneus</name>
    <name type="common">Rape pollen beetle</name>
    <name type="synonym">Meligethes aeneus</name>
    <dbReference type="NCBI Taxonomy" id="1431903"/>
    <lineage>
        <taxon>Eukaryota</taxon>
        <taxon>Metazoa</taxon>
        <taxon>Ecdysozoa</taxon>
        <taxon>Arthropoda</taxon>
        <taxon>Hexapoda</taxon>
        <taxon>Insecta</taxon>
        <taxon>Pterygota</taxon>
        <taxon>Neoptera</taxon>
        <taxon>Endopterygota</taxon>
        <taxon>Coleoptera</taxon>
        <taxon>Polyphaga</taxon>
        <taxon>Cucujiformia</taxon>
        <taxon>Nitidulidae</taxon>
        <taxon>Meligethinae</taxon>
        <taxon>Brassicogethes</taxon>
    </lineage>
</organism>
<sequence>MSKLETALGIVKRLEKQRVQQPHQQEDDLAKQTKTSPKVSQFFSDSHNNILQQKLHVKSGSKIDITVEDFEKENHKKNEKCASLPLKNAFEAKMSPSQSVDSGIGKPVSPRSGDSHPLINRDVSFTYGGTRELKNIKTLRNVARSTSHDLLGK</sequence>
<feature type="region of interest" description="Disordered" evidence="1">
    <location>
        <begin position="94"/>
        <end position="122"/>
    </location>
</feature>
<feature type="region of interest" description="Disordered" evidence="1">
    <location>
        <begin position="15"/>
        <end position="36"/>
    </location>
</feature>
<feature type="compositionally biased region" description="Basic and acidic residues" evidence="1">
    <location>
        <begin position="15"/>
        <end position="31"/>
    </location>
</feature>
<evidence type="ECO:0000313" key="2">
    <source>
        <dbReference type="EMBL" id="CAH0560399.1"/>
    </source>
</evidence>
<proteinExistence type="predicted"/>
<dbReference type="EMBL" id="OV121138">
    <property type="protein sequence ID" value="CAH0560399.1"/>
    <property type="molecule type" value="Genomic_DNA"/>
</dbReference>
<keyword evidence="3" id="KW-1185">Reference proteome</keyword>
<dbReference type="Proteomes" id="UP001154078">
    <property type="component" value="Chromosome 7"/>
</dbReference>
<evidence type="ECO:0000313" key="3">
    <source>
        <dbReference type="Proteomes" id="UP001154078"/>
    </source>
</evidence>
<protein>
    <submittedName>
        <fullName evidence="2">Uncharacterized protein</fullName>
    </submittedName>
</protein>
<evidence type="ECO:0000256" key="1">
    <source>
        <dbReference type="SAM" id="MobiDB-lite"/>
    </source>
</evidence>
<reference evidence="2" key="1">
    <citation type="submission" date="2021-12" db="EMBL/GenBank/DDBJ databases">
        <authorList>
            <person name="King R."/>
        </authorList>
    </citation>
    <scope>NUCLEOTIDE SEQUENCE</scope>
</reference>
<gene>
    <name evidence="2" type="ORF">MELIAE_LOCUS10155</name>
</gene>